<dbReference type="Gramene" id="TVU12287">
    <property type="protein sequence ID" value="TVU12287"/>
    <property type="gene ID" value="EJB05_45923"/>
</dbReference>
<evidence type="ECO:0000256" key="1">
    <source>
        <dbReference type="SAM" id="MobiDB-lite"/>
    </source>
</evidence>
<dbReference type="Proteomes" id="UP000324897">
    <property type="component" value="Chromosome 3"/>
</dbReference>
<name>A0A5J9TM69_9POAL</name>
<reference evidence="2 3" key="1">
    <citation type="journal article" date="2019" name="Sci. Rep.">
        <title>A high-quality genome of Eragrostis curvula grass provides insights into Poaceae evolution and supports new strategies to enhance forage quality.</title>
        <authorList>
            <person name="Carballo J."/>
            <person name="Santos B.A.C.M."/>
            <person name="Zappacosta D."/>
            <person name="Garbus I."/>
            <person name="Selva J.P."/>
            <person name="Gallo C.A."/>
            <person name="Diaz A."/>
            <person name="Albertini E."/>
            <person name="Caccamo M."/>
            <person name="Echenique V."/>
        </authorList>
    </citation>
    <scope>NUCLEOTIDE SEQUENCE [LARGE SCALE GENOMIC DNA]</scope>
    <source>
        <strain evidence="3">cv. Victoria</strain>
        <tissue evidence="2">Leaf</tissue>
    </source>
</reference>
<evidence type="ECO:0000313" key="3">
    <source>
        <dbReference type="Proteomes" id="UP000324897"/>
    </source>
</evidence>
<gene>
    <name evidence="2" type="ORF">EJB05_45923</name>
</gene>
<dbReference type="PANTHER" id="PTHR33086:SF98">
    <property type="entry name" value="OS05G0468200 PROTEIN"/>
    <property type="match status" value="1"/>
</dbReference>
<proteinExistence type="predicted"/>
<comment type="caution">
    <text evidence="2">The sequence shown here is derived from an EMBL/GenBank/DDBJ whole genome shotgun (WGS) entry which is preliminary data.</text>
</comment>
<dbReference type="EMBL" id="RWGY01000039">
    <property type="protein sequence ID" value="TVU12287.1"/>
    <property type="molecule type" value="Genomic_DNA"/>
</dbReference>
<sequence>MGDGLPRAAGPIVSAEPVSPTPRAVVRLPPPRPSHLIDPRPGPNTGSDDATPRFYGGLVHAASGDGLLLLDFSDARGLDRSAAAYATARAVHFRVDLGAGEGPDFLRFVCNPLSGDMFRLPDAGGTKKCPGWHSHGLLTRPAHGHGPPDRYAVAEMRVDRCAEGMAFTVRRFLSQTGKWDSSFALDNDTGCWTLEHRMSLSSLCPREVRPWQEDAPRIAVVDPLNASVMHITIGNDAFAVDMDKEKVLGCSSINDEADGSRGAPRFFKPCVLPPWLGSSQIPSPGDHLWYKFLMQVVFIIRDPWNFFYVCLQELIQAARPMSKATLYQTFWFA</sequence>
<keyword evidence="3" id="KW-1185">Reference proteome</keyword>
<evidence type="ECO:0008006" key="4">
    <source>
        <dbReference type="Google" id="ProtNLM"/>
    </source>
</evidence>
<feature type="non-terminal residue" evidence="2">
    <location>
        <position position="1"/>
    </location>
</feature>
<dbReference type="PANTHER" id="PTHR33086">
    <property type="entry name" value="OS05G0468200 PROTEIN-RELATED"/>
    <property type="match status" value="1"/>
</dbReference>
<accession>A0A5J9TM69</accession>
<feature type="region of interest" description="Disordered" evidence="1">
    <location>
        <begin position="1"/>
        <end position="51"/>
    </location>
</feature>
<evidence type="ECO:0000313" key="2">
    <source>
        <dbReference type="EMBL" id="TVU12287.1"/>
    </source>
</evidence>
<protein>
    <recommendedName>
        <fullName evidence="4">DUF1618 domain-containing protein</fullName>
    </recommendedName>
</protein>
<organism evidence="2 3">
    <name type="scientific">Eragrostis curvula</name>
    <name type="common">weeping love grass</name>
    <dbReference type="NCBI Taxonomy" id="38414"/>
    <lineage>
        <taxon>Eukaryota</taxon>
        <taxon>Viridiplantae</taxon>
        <taxon>Streptophyta</taxon>
        <taxon>Embryophyta</taxon>
        <taxon>Tracheophyta</taxon>
        <taxon>Spermatophyta</taxon>
        <taxon>Magnoliopsida</taxon>
        <taxon>Liliopsida</taxon>
        <taxon>Poales</taxon>
        <taxon>Poaceae</taxon>
        <taxon>PACMAD clade</taxon>
        <taxon>Chloridoideae</taxon>
        <taxon>Eragrostideae</taxon>
        <taxon>Eragrostidinae</taxon>
        <taxon>Eragrostis</taxon>
    </lineage>
</organism>
<dbReference type="AlphaFoldDB" id="A0A5J9TM69"/>